<sequence>MGTWDFQSGSIWLEKGFIPNKSTGITVTHKNARDIHLSESNLIVTTLGGF</sequence>
<evidence type="ECO:0000313" key="2">
    <source>
        <dbReference type="Proteomes" id="UP000543174"/>
    </source>
</evidence>
<accession>A0A7W3RCH4</accession>
<name>A0A7W3RCH4_PRIAR</name>
<dbReference type="EMBL" id="JACJHT010000001">
    <property type="protein sequence ID" value="MBA9036935.1"/>
    <property type="molecule type" value="Genomic_DNA"/>
</dbReference>
<dbReference type="AlphaFoldDB" id="A0A7W3RCH4"/>
<proteinExistence type="predicted"/>
<organism evidence="1 2">
    <name type="scientific">Priestia aryabhattai</name>
    <name type="common">Bacillus aryabhattai</name>
    <dbReference type="NCBI Taxonomy" id="412384"/>
    <lineage>
        <taxon>Bacteria</taxon>
        <taxon>Bacillati</taxon>
        <taxon>Bacillota</taxon>
        <taxon>Bacilli</taxon>
        <taxon>Bacillales</taxon>
        <taxon>Bacillaceae</taxon>
        <taxon>Priestia</taxon>
    </lineage>
</organism>
<evidence type="ECO:0000313" key="1">
    <source>
        <dbReference type="EMBL" id="MBA9036935.1"/>
    </source>
</evidence>
<gene>
    <name evidence="1" type="ORF">HNP21_000024</name>
</gene>
<comment type="caution">
    <text evidence="1">The sequence shown here is derived from an EMBL/GenBank/DDBJ whole genome shotgun (WGS) entry which is preliminary data.</text>
</comment>
<protein>
    <submittedName>
        <fullName evidence="1">Uncharacterized protein</fullName>
    </submittedName>
</protein>
<dbReference type="RefSeq" id="WP_155660627.1">
    <property type="nucleotide sequence ID" value="NZ_JACJHT010000001.1"/>
</dbReference>
<dbReference type="Proteomes" id="UP000543174">
    <property type="component" value="Unassembled WGS sequence"/>
</dbReference>
<reference evidence="1" key="1">
    <citation type="submission" date="2020-08" db="EMBL/GenBank/DDBJ databases">
        <title>Functional genomics of gut bacteria from endangered species of beetles.</title>
        <authorList>
            <person name="Carlos-Shanley C."/>
        </authorList>
    </citation>
    <scope>NUCLEOTIDE SEQUENCE [LARGE SCALE GENOMIC DNA]</scope>
    <source>
        <strain evidence="1">S00060</strain>
    </source>
</reference>
<keyword evidence="2" id="KW-1185">Reference proteome</keyword>